<dbReference type="InterPro" id="IPR000558">
    <property type="entry name" value="Histone_H2B"/>
</dbReference>
<organism evidence="4 5">
    <name type="scientific">Meloidogyne enterolobii</name>
    <name type="common">Root-knot nematode worm</name>
    <name type="synonym">Meloidogyne mayaguensis</name>
    <dbReference type="NCBI Taxonomy" id="390850"/>
    <lineage>
        <taxon>Eukaryota</taxon>
        <taxon>Metazoa</taxon>
        <taxon>Ecdysozoa</taxon>
        <taxon>Nematoda</taxon>
        <taxon>Chromadorea</taxon>
        <taxon>Rhabditida</taxon>
        <taxon>Tylenchina</taxon>
        <taxon>Tylenchomorpha</taxon>
        <taxon>Tylenchoidea</taxon>
        <taxon>Meloidogynidae</taxon>
        <taxon>Meloidogyninae</taxon>
        <taxon>Meloidogyne</taxon>
    </lineage>
</organism>
<gene>
    <name evidence="4" type="ORF">MENT_LOCUS61692</name>
</gene>
<evidence type="ECO:0000259" key="3">
    <source>
        <dbReference type="Pfam" id="PF00125"/>
    </source>
</evidence>
<dbReference type="EMBL" id="CAJEWN010003469">
    <property type="protein sequence ID" value="CAD2207726.1"/>
    <property type="molecule type" value="Genomic_DNA"/>
</dbReference>
<feature type="region of interest" description="Disordered" evidence="2">
    <location>
        <begin position="1"/>
        <end position="84"/>
    </location>
</feature>
<evidence type="ECO:0000256" key="1">
    <source>
        <dbReference type="ARBA" id="ARBA00006846"/>
    </source>
</evidence>
<dbReference type="GO" id="GO:0046982">
    <property type="term" value="F:protein heterodimerization activity"/>
    <property type="evidence" value="ECO:0007669"/>
    <property type="project" value="InterPro"/>
</dbReference>
<accession>A0A6V7Y879</accession>
<dbReference type="GO" id="GO:0030527">
    <property type="term" value="F:structural constituent of chromatin"/>
    <property type="evidence" value="ECO:0007669"/>
    <property type="project" value="InterPro"/>
</dbReference>
<dbReference type="PRINTS" id="PR00621">
    <property type="entry name" value="HISTONEH2B"/>
</dbReference>
<dbReference type="SMART" id="SM00427">
    <property type="entry name" value="H2B"/>
    <property type="match status" value="1"/>
</dbReference>
<dbReference type="SUPFAM" id="SSF47113">
    <property type="entry name" value="Histone-fold"/>
    <property type="match status" value="1"/>
</dbReference>
<evidence type="ECO:0000256" key="2">
    <source>
        <dbReference type="SAM" id="MobiDB-lite"/>
    </source>
</evidence>
<feature type="domain" description="Core Histone H2A/H2B/H3" evidence="3">
    <location>
        <begin position="75"/>
        <end position="149"/>
    </location>
</feature>
<dbReference type="GO" id="GO:0000786">
    <property type="term" value="C:nucleosome"/>
    <property type="evidence" value="ECO:0007669"/>
    <property type="project" value="InterPro"/>
</dbReference>
<dbReference type="AlphaFoldDB" id="A0A6V7Y879"/>
<dbReference type="CDD" id="cd22910">
    <property type="entry name" value="HFD_H2B"/>
    <property type="match status" value="1"/>
</dbReference>
<proteinExistence type="inferred from homology"/>
<comment type="similarity">
    <text evidence="1">Belongs to the histone H2B family.</text>
</comment>
<dbReference type="InterPro" id="IPR009072">
    <property type="entry name" value="Histone-fold"/>
</dbReference>
<sequence length="180" mass="19837">MGQNNKDDNKKSKEKKGSASNNKGGGDGETVRGQSVQAKAQSPARKTIAKRQKAPTSSKKAKSGRRRSVSSGGSAKLRKRKPKRTFKVHIYRVLKDVHKGEMRISKRGMDVMNSYCMDFFDRIASEAGGLSLISKKPTLSLRDMQSATKMVLRGELCLHALNEGKKAVKKIEMEGKTKAK</sequence>
<evidence type="ECO:0000313" key="5">
    <source>
        <dbReference type="Proteomes" id="UP000580250"/>
    </source>
</evidence>
<dbReference type="PANTHER" id="PTHR23428">
    <property type="entry name" value="HISTONE H2B"/>
    <property type="match status" value="1"/>
</dbReference>
<dbReference type="Gene3D" id="1.10.20.10">
    <property type="entry name" value="Histone, subunit A"/>
    <property type="match status" value="1"/>
</dbReference>
<name>A0A6V7Y879_MELEN</name>
<dbReference type="GO" id="GO:0003677">
    <property type="term" value="F:DNA binding"/>
    <property type="evidence" value="ECO:0007669"/>
    <property type="project" value="InterPro"/>
</dbReference>
<feature type="compositionally biased region" description="Basic residues" evidence="2">
    <location>
        <begin position="47"/>
        <end position="68"/>
    </location>
</feature>
<evidence type="ECO:0000313" key="4">
    <source>
        <dbReference type="EMBL" id="CAD2207726.1"/>
    </source>
</evidence>
<comment type="caution">
    <text evidence="4">The sequence shown here is derived from an EMBL/GenBank/DDBJ whole genome shotgun (WGS) entry which is preliminary data.</text>
</comment>
<dbReference type="OrthoDB" id="10254238at2759"/>
<dbReference type="InterPro" id="IPR007125">
    <property type="entry name" value="H2A/H2B/H3"/>
</dbReference>
<dbReference type="Pfam" id="PF00125">
    <property type="entry name" value="Histone"/>
    <property type="match status" value="1"/>
</dbReference>
<feature type="compositionally biased region" description="Basic and acidic residues" evidence="2">
    <location>
        <begin position="1"/>
        <end position="17"/>
    </location>
</feature>
<dbReference type="Proteomes" id="UP000580250">
    <property type="component" value="Unassembled WGS sequence"/>
</dbReference>
<reference evidence="4 5" key="1">
    <citation type="submission" date="2020-08" db="EMBL/GenBank/DDBJ databases">
        <authorList>
            <person name="Koutsovoulos G."/>
            <person name="Danchin GJ E."/>
        </authorList>
    </citation>
    <scope>NUCLEOTIDE SEQUENCE [LARGE SCALE GENOMIC DNA]</scope>
</reference>
<protein>
    <recommendedName>
        <fullName evidence="3">Core Histone H2A/H2B/H3 domain-containing protein</fullName>
    </recommendedName>
</protein>